<keyword evidence="4" id="KW-0808">Transferase</keyword>
<keyword evidence="3" id="KW-0597">Phosphoprotein</keyword>
<dbReference type="GeneID" id="72185891"/>
<dbReference type="Pfam" id="PF08448">
    <property type="entry name" value="PAS_4"/>
    <property type="match status" value="1"/>
</dbReference>
<dbReference type="SUPFAM" id="SSF55785">
    <property type="entry name" value="PYP-like sensor domain (PAS domain)"/>
    <property type="match status" value="1"/>
</dbReference>
<comment type="catalytic activity">
    <reaction evidence="1">
        <text>ATP + protein L-histidine = ADP + protein N-phospho-L-histidine.</text>
        <dbReference type="EC" id="2.7.13.3"/>
    </reaction>
</comment>
<accession>A0A8U0HQQ3</accession>
<dbReference type="InterPro" id="IPR036890">
    <property type="entry name" value="HATPase_C_sf"/>
</dbReference>
<dbReference type="NCBIfam" id="TIGR00229">
    <property type="entry name" value="sensory_box"/>
    <property type="match status" value="1"/>
</dbReference>
<evidence type="ECO:0000256" key="2">
    <source>
        <dbReference type="ARBA" id="ARBA00012438"/>
    </source>
</evidence>
<evidence type="ECO:0000313" key="10">
    <source>
        <dbReference type="Proteomes" id="UP000830729"/>
    </source>
</evidence>
<evidence type="ECO:0000256" key="6">
    <source>
        <dbReference type="ARBA" id="ARBA00023012"/>
    </source>
</evidence>
<evidence type="ECO:0000313" key="9">
    <source>
        <dbReference type="EMBL" id="UPV73227.1"/>
    </source>
</evidence>
<dbReference type="PANTHER" id="PTHR43711">
    <property type="entry name" value="TWO-COMPONENT HISTIDINE KINASE"/>
    <property type="match status" value="1"/>
</dbReference>
<dbReference type="Pfam" id="PF00512">
    <property type="entry name" value="HisKA"/>
    <property type="match status" value="1"/>
</dbReference>
<dbReference type="EC" id="2.7.13.3" evidence="2"/>
<dbReference type="GO" id="GO:0000155">
    <property type="term" value="F:phosphorelay sensor kinase activity"/>
    <property type="evidence" value="ECO:0007669"/>
    <property type="project" value="InterPro"/>
</dbReference>
<dbReference type="InterPro" id="IPR000014">
    <property type="entry name" value="PAS"/>
</dbReference>
<dbReference type="SUPFAM" id="SSF47384">
    <property type="entry name" value="Homodimeric domain of signal transducing histidine kinase"/>
    <property type="match status" value="1"/>
</dbReference>
<dbReference type="Pfam" id="PF02518">
    <property type="entry name" value="HATPase_c"/>
    <property type="match status" value="1"/>
</dbReference>
<dbReference type="InterPro" id="IPR035965">
    <property type="entry name" value="PAS-like_dom_sf"/>
</dbReference>
<dbReference type="AlphaFoldDB" id="A0A8U0HQQ3"/>
<dbReference type="PANTHER" id="PTHR43711:SF1">
    <property type="entry name" value="HISTIDINE KINASE 1"/>
    <property type="match status" value="1"/>
</dbReference>
<keyword evidence="5 9" id="KW-0418">Kinase</keyword>
<dbReference type="SUPFAM" id="SSF55874">
    <property type="entry name" value="ATPase domain of HSP90 chaperone/DNA topoisomerase II/histidine kinase"/>
    <property type="match status" value="1"/>
</dbReference>
<feature type="region of interest" description="Disordered" evidence="7">
    <location>
        <begin position="312"/>
        <end position="349"/>
    </location>
</feature>
<dbReference type="InterPro" id="IPR013656">
    <property type="entry name" value="PAS_4"/>
</dbReference>
<dbReference type="InterPro" id="IPR036097">
    <property type="entry name" value="HisK_dim/P_sf"/>
</dbReference>
<dbReference type="InterPro" id="IPR005467">
    <property type="entry name" value="His_kinase_dom"/>
</dbReference>
<dbReference type="RefSeq" id="WP_248649283.1">
    <property type="nucleotide sequence ID" value="NZ_CP096659.1"/>
</dbReference>
<evidence type="ECO:0000259" key="8">
    <source>
        <dbReference type="PROSITE" id="PS50109"/>
    </source>
</evidence>
<dbReference type="Gene3D" id="3.30.565.10">
    <property type="entry name" value="Histidine kinase-like ATPase, C-terminal domain"/>
    <property type="match status" value="1"/>
</dbReference>
<dbReference type="InterPro" id="IPR004358">
    <property type="entry name" value="Sig_transdc_His_kin-like_C"/>
</dbReference>
<evidence type="ECO:0000256" key="7">
    <source>
        <dbReference type="SAM" id="MobiDB-lite"/>
    </source>
</evidence>
<reference evidence="9 10" key="1">
    <citation type="submission" date="2022-04" db="EMBL/GenBank/DDBJ databases">
        <title>Diverse halophilic archaea isolated from saline environments.</title>
        <authorList>
            <person name="Cui H.-L."/>
        </authorList>
    </citation>
    <scope>NUCLEOTIDE SEQUENCE [LARGE SCALE GENOMIC DNA]</scope>
    <source>
        <strain evidence="9 10">XZYJT49</strain>
    </source>
</reference>
<dbReference type="Gene3D" id="3.30.450.20">
    <property type="entry name" value="PAS domain"/>
    <property type="match status" value="1"/>
</dbReference>
<dbReference type="InterPro" id="IPR050736">
    <property type="entry name" value="Sensor_HK_Regulatory"/>
</dbReference>
<dbReference type="SMART" id="SM00388">
    <property type="entry name" value="HisKA"/>
    <property type="match status" value="1"/>
</dbReference>
<dbReference type="KEGG" id="halx:M0R89_11790"/>
<dbReference type="Proteomes" id="UP000830729">
    <property type="component" value="Chromosome"/>
</dbReference>
<feature type="domain" description="Histidine kinase" evidence="8">
    <location>
        <begin position="143"/>
        <end position="318"/>
    </location>
</feature>
<evidence type="ECO:0000256" key="3">
    <source>
        <dbReference type="ARBA" id="ARBA00022553"/>
    </source>
</evidence>
<dbReference type="CDD" id="cd00082">
    <property type="entry name" value="HisKA"/>
    <property type="match status" value="1"/>
</dbReference>
<name>A0A8U0HQQ3_9EURY</name>
<dbReference type="InterPro" id="IPR003594">
    <property type="entry name" value="HATPase_dom"/>
</dbReference>
<dbReference type="InterPro" id="IPR003661">
    <property type="entry name" value="HisK_dim/P_dom"/>
</dbReference>
<keyword evidence="10" id="KW-1185">Reference proteome</keyword>
<evidence type="ECO:0000256" key="1">
    <source>
        <dbReference type="ARBA" id="ARBA00000085"/>
    </source>
</evidence>
<organism evidence="9 10">
    <name type="scientific">Halorussus limi</name>
    <dbReference type="NCBI Taxonomy" id="2938695"/>
    <lineage>
        <taxon>Archaea</taxon>
        <taxon>Methanobacteriati</taxon>
        <taxon>Methanobacteriota</taxon>
        <taxon>Stenosarchaea group</taxon>
        <taxon>Halobacteria</taxon>
        <taxon>Halobacteriales</taxon>
        <taxon>Haladaptataceae</taxon>
        <taxon>Halorussus</taxon>
    </lineage>
</organism>
<protein>
    <recommendedName>
        <fullName evidence="2">histidine kinase</fullName>
        <ecNumber evidence="2">2.7.13.3</ecNumber>
    </recommendedName>
</protein>
<dbReference type="PRINTS" id="PR00344">
    <property type="entry name" value="BCTRLSENSOR"/>
</dbReference>
<sequence>MTISDATLGAGFDALPGQAAVLDRSGRILATNRAWREFGAASGVDRDHVGQNYLTVCDASNDEEAVRTGEAIRSLVEGEREAVSVEYPCHSPDRRRWFTMRAVTFVHDAESYVLVHHHEVTERKRAELELAAQNDRLETVTSVLSHDLRNPLNVALGRAELLDGEDAEILVRSLERMEAIVEDALVLAADDPVGDARTVELDACAESAWQQVETGDAALSVAESAAFSADSSLLAHVFENLFRNAVEHGATTVTVGAFEGGFYVEDDGPGVPSADRDAVFEANYSTTADGTGLGLAIVKQVVDAHGWSVRVTESVGDGDEGRPRKVQSDGGPETSASGPNRGARFEVSF</sequence>
<gene>
    <name evidence="9" type="ORF">M0R89_11790</name>
</gene>
<dbReference type="EMBL" id="CP096659">
    <property type="protein sequence ID" value="UPV73227.1"/>
    <property type="molecule type" value="Genomic_DNA"/>
</dbReference>
<evidence type="ECO:0000256" key="4">
    <source>
        <dbReference type="ARBA" id="ARBA00022679"/>
    </source>
</evidence>
<dbReference type="Gene3D" id="1.10.287.130">
    <property type="match status" value="1"/>
</dbReference>
<keyword evidence="6" id="KW-0902">Two-component regulatory system</keyword>
<proteinExistence type="predicted"/>
<dbReference type="SMART" id="SM00387">
    <property type="entry name" value="HATPase_c"/>
    <property type="match status" value="1"/>
</dbReference>
<evidence type="ECO:0000256" key="5">
    <source>
        <dbReference type="ARBA" id="ARBA00022777"/>
    </source>
</evidence>
<dbReference type="PROSITE" id="PS50109">
    <property type="entry name" value="HIS_KIN"/>
    <property type="match status" value="1"/>
</dbReference>